<dbReference type="SUPFAM" id="SSF141571">
    <property type="entry name" value="Pentapeptide repeat-like"/>
    <property type="match status" value="1"/>
</dbReference>
<accession>A0A6J7NJB6</accession>
<dbReference type="Gene3D" id="2.160.20.80">
    <property type="entry name" value="E3 ubiquitin-protein ligase SopA"/>
    <property type="match status" value="1"/>
</dbReference>
<dbReference type="InterPro" id="IPR001646">
    <property type="entry name" value="5peptide_repeat"/>
</dbReference>
<dbReference type="InterPro" id="IPR051082">
    <property type="entry name" value="Pentapeptide-BTB/POZ_domain"/>
</dbReference>
<gene>
    <name evidence="1" type="ORF">UFOPK3974_01073</name>
</gene>
<sequence>MSNDGKETAGTLIRGDCEFDPAPGLTVSCAGTSSSVRDIVDVMLPGRNLAFADLSFTRLFLLGAIFYGPADLRGAILIQANLNGAVLARARLRGAILIDATLTNATLTSADLRGANLAGADLTGADLTWVRWLSTICPDGTLNIGTTACTAAQLIPS</sequence>
<dbReference type="AlphaFoldDB" id="A0A6J7NJB6"/>
<protein>
    <submittedName>
        <fullName evidence="1">Unannotated protein</fullName>
    </submittedName>
</protein>
<organism evidence="1">
    <name type="scientific">freshwater metagenome</name>
    <dbReference type="NCBI Taxonomy" id="449393"/>
    <lineage>
        <taxon>unclassified sequences</taxon>
        <taxon>metagenomes</taxon>
        <taxon>ecological metagenomes</taxon>
    </lineage>
</organism>
<dbReference type="Pfam" id="PF00805">
    <property type="entry name" value="Pentapeptide"/>
    <property type="match status" value="1"/>
</dbReference>
<reference evidence="1" key="1">
    <citation type="submission" date="2020-05" db="EMBL/GenBank/DDBJ databases">
        <authorList>
            <person name="Chiriac C."/>
            <person name="Salcher M."/>
            <person name="Ghai R."/>
            <person name="Kavagutti S V."/>
        </authorList>
    </citation>
    <scope>NUCLEOTIDE SEQUENCE</scope>
</reference>
<evidence type="ECO:0000313" key="1">
    <source>
        <dbReference type="EMBL" id="CAB4993530.1"/>
    </source>
</evidence>
<dbReference type="PANTHER" id="PTHR14136:SF17">
    <property type="entry name" value="BTB_POZ DOMAIN-CONTAINING PROTEIN KCTD9"/>
    <property type="match status" value="1"/>
</dbReference>
<name>A0A6J7NJB6_9ZZZZ</name>
<dbReference type="PANTHER" id="PTHR14136">
    <property type="entry name" value="BTB_POZ DOMAIN-CONTAINING PROTEIN KCTD9"/>
    <property type="match status" value="1"/>
</dbReference>
<dbReference type="EMBL" id="CAFBOR010000152">
    <property type="protein sequence ID" value="CAB4993530.1"/>
    <property type="molecule type" value="Genomic_DNA"/>
</dbReference>
<proteinExistence type="predicted"/>